<reference evidence="1" key="1">
    <citation type="submission" date="2018-05" db="EMBL/GenBank/DDBJ databases">
        <authorList>
            <person name="Lanie J.A."/>
            <person name="Ng W.-L."/>
            <person name="Kazmierczak K.M."/>
            <person name="Andrzejewski T.M."/>
            <person name="Davidsen T.M."/>
            <person name="Wayne K.J."/>
            <person name="Tettelin H."/>
            <person name="Glass J.I."/>
            <person name="Rusch D."/>
            <person name="Podicherti R."/>
            <person name="Tsui H.-C.T."/>
            <person name="Winkler M.E."/>
        </authorList>
    </citation>
    <scope>NUCLEOTIDE SEQUENCE</scope>
</reference>
<evidence type="ECO:0000313" key="1">
    <source>
        <dbReference type="EMBL" id="SVE27625.1"/>
    </source>
</evidence>
<feature type="non-terminal residue" evidence="1">
    <location>
        <position position="1"/>
    </location>
</feature>
<feature type="non-terminal residue" evidence="1">
    <location>
        <position position="242"/>
    </location>
</feature>
<protein>
    <submittedName>
        <fullName evidence="1">Uncharacterized protein</fullName>
    </submittedName>
</protein>
<dbReference type="AlphaFoldDB" id="A0A383C7L5"/>
<proteinExistence type="predicted"/>
<dbReference type="Pfam" id="PF18886">
    <property type="entry name" value="DUF5649"/>
    <property type="match status" value="3"/>
</dbReference>
<gene>
    <name evidence="1" type="ORF">METZ01_LOCUS480479</name>
</gene>
<dbReference type="EMBL" id="UINC01206140">
    <property type="protein sequence ID" value="SVE27625.1"/>
    <property type="molecule type" value="Genomic_DNA"/>
</dbReference>
<accession>A0A383C7L5</accession>
<name>A0A383C7L5_9ZZZZ</name>
<sequence>AFTLAPHGTGAVTIVNQAGLNLAASTMGGTFSGTATTGNITQSGALAITGTSTLVTSADDGKIDLKDNSITNAFTGKLLITTNDTGSETDGDVEIDGGTTNLIIGLSTIEGDLDLVSGGTITDDGIATVRGTLTATTDASHSVITLNQLAVGGAFTLAPHGTGAVTIVNAAGLNLAASTVGGALSATATAGNITQSGALDIEGITTLVTTGQGADIDLAANGTGNAFTSELLITTNETNSDI</sequence>
<dbReference type="InterPro" id="IPR043709">
    <property type="entry name" value="DUF5649"/>
</dbReference>
<organism evidence="1">
    <name type="scientific">marine metagenome</name>
    <dbReference type="NCBI Taxonomy" id="408172"/>
    <lineage>
        <taxon>unclassified sequences</taxon>
        <taxon>metagenomes</taxon>
        <taxon>ecological metagenomes</taxon>
    </lineage>
</organism>